<evidence type="ECO:0000256" key="2">
    <source>
        <dbReference type="SAM" id="Phobius"/>
    </source>
</evidence>
<name>A0A914X1U5_9BILA</name>
<feature type="transmembrane region" description="Helical" evidence="2">
    <location>
        <begin position="183"/>
        <end position="204"/>
    </location>
</feature>
<feature type="transmembrane region" description="Helical" evidence="2">
    <location>
        <begin position="72"/>
        <end position="96"/>
    </location>
</feature>
<feature type="transmembrane region" description="Helical" evidence="2">
    <location>
        <begin position="146"/>
        <end position="168"/>
    </location>
</feature>
<dbReference type="WBParaSite" id="PSAMB.scaffold5670size11132.g27049.t1">
    <property type="protein sequence ID" value="PSAMB.scaffold5670size11132.g27049.t1"/>
    <property type="gene ID" value="PSAMB.scaffold5670size11132.g27049"/>
</dbReference>
<sequence length="260" mass="29578">MINNAAPTENGQQSTMEDVPMESYPENQDTINDPLEAPYARYIRKASKRNLKYFDESAPEYRLFGTQMHSTCGAIIVGLIGLIFTLAFCVIFGFFHNRFDQQGRNEFVDTVELLDVLFAFFVGIPSHYALFYGIHSGNKRYLSPFVIFYCINFCLNVLIVIITSASFALDVEHHLFGHIEFDILWLITQIAFIVYQGLAIYVVMTYRRYLDAKEHFRMTHENDNNGFTNDAVMSPDAAASSHPVDYPVQNGKDGTSDSIV</sequence>
<proteinExistence type="predicted"/>
<keyword evidence="2" id="KW-0472">Membrane</keyword>
<keyword evidence="2" id="KW-0812">Transmembrane</keyword>
<dbReference type="Proteomes" id="UP000887566">
    <property type="component" value="Unplaced"/>
</dbReference>
<evidence type="ECO:0000313" key="4">
    <source>
        <dbReference type="WBParaSite" id="PSAMB.scaffold5670size11132.g27049.t1"/>
    </source>
</evidence>
<organism evidence="3 4">
    <name type="scientific">Plectus sambesii</name>
    <dbReference type="NCBI Taxonomy" id="2011161"/>
    <lineage>
        <taxon>Eukaryota</taxon>
        <taxon>Metazoa</taxon>
        <taxon>Ecdysozoa</taxon>
        <taxon>Nematoda</taxon>
        <taxon>Chromadorea</taxon>
        <taxon>Plectida</taxon>
        <taxon>Plectina</taxon>
        <taxon>Plectoidea</taxon>
        <taxon>Plectidae</taxon>
        <taxon>Plectus</taxon>
    </lineage>
</organism>
<keyword evidence="3" id="KW-1185">Reference proteome</keyword>
<accession>A0A914X1U5</accession>
<keyword evidence="2" id="KW-1133">Transmembrane helix</keyword>
<evidence type="ECO:0000256" key="1">
    <source>
        <dbReference type="SAM" id="MobiDB-lite"/>
    </source>
</evidence>
<feature type="transmembrane region" description="Helical" evidence="2">
    <location>
        <begin position="116"/>
        <end position="134"/>
    </location>
</feature>
<protein>
    <submittedName>
        <fullName evidence="4">Uncharacterized protein</fullName>
    </submittedName>
</protein>
<dbReference type="AlphaFoldDB" id="A0A914X1U5"/>
<evidence type="ECO:0000313" key="3">
    <source>
        <dbReference type="Proteomes" id="UP000887566"/>
    </source>
</evidence>
<feature type="region of interest" description="Disordered" evidence="1">
    <location>
        <begin position="236"/>
        <end position="260"/>
    </location>
</feature>
<reference evidence="4" key="1">
    <citation type="submission" date="2022-11" db="UniProtKB">
        <authorList>
            <consortium name="WormBaseParasite"/>
        </authorList>
    </citation>
    <scope>IDENTIFICATION</scope>
</reference>